<gene>
    <name evidence="3" type="ORF">SAMN06265218_102154</name>
</gene>
<organism evidence="3 4">
    <name type="scientific">Fodinibius sediminis</name>
    <dbReference type="NCBI Taxonomy" id="1214077"/>
    <lineage>
        <taxon>Bacteria</taxon>
        <taxon>Pseudomonadati</taxon>
        <taxon>Balneolota</taxon>
        <taxon>Balneolia</taxon>
        <taxon>Balneolales</taxon>
        <taxon>Balneolaceae</taxon>
        <taxon>Fodinibius</taxon>
    </lineage>
</organism>
<name>A0A521B328_9BACT</name>
<feature type="domain" description="Glycosyl transferase family 1" evidence="1">
    <location>
        <begin position="178"/>
        <end position="341"/>
    </location>
</feature>
<dbReference type="OrthoDB" id="1522162at2"/>
<dbReference type="EMBL" id="FXTH01000002">
    <property type="protein sequence ID" value="SMO41507.1"/>
    <property type="molecule type" value="Genomic_DNA"/>
</dbReference>
<reference evidence="3 4" key="1">
    <citation type="submission" date="2017-05" db="EMBL/GenBank/DDBJ databases">
        <authorList>
            <person name="Varghese N."/>
            <person name="Submissions S."/>
        </authorList>
    </citation>
    <scope>NUCLEOTIDE SEQUENCE [LARGE SCALE GENOMIC DNA]</scope>
    <source>
        <strain evidence="3 4">DSM 21194</strain>
    </source>
</reference>
<keyword evidence="3" id="KW-0808">Transferase</keyword>
<dbReference type="Pfam" id="PF00534">
    <property type="entry name" value="Glycos_transf_1"/>
    <property type="match status" value="1"/>
</dbReference>
<accession>A0A521B328</accession>
<evidence type="ECO:0000259" key="1">
    <source>
        <dbReference type="Pfam" id="PF00534"/>
    </source>
</evidence>
<protein>
    <submittedName>
        <fullName evidence="3">Glycosyltransferase involved in cell wall bisynthesis</fullName>
    </submittedName>
</protein>
<evidence type="ECO:0000313" key="3">
    <source>
        <dbReference type="EMBL" id="SMO41507.1"/>
    </source>
</evidence>
<dbReference type="InterPro" id="IPR001296">
    <property type="entry name" value="Glyco_trans_1"/>
</dbReference>
<dbReference type="AlphaFoldDB" id="A0A521B328"/>
<dbReference type="Pfam" id="PF13439">
    <property type="entry name" value="Glyco_transf_4"/>
    <property type="match status" value="1"/>
</dbReference>
<dbReference type="Proteomes" id="UP000317593">
    <property type="component" value="Unassembled WGS sequence"/>
</dbReference>
<dbReference type="RefSeq" id="WP_142713038.1">
    <property type="nucleotide sequence ID" value="NZ_FXTH01000002.1"/>
</dbReference>
<keyword evidence="4" id="KW-1185">Reference proteome</keyword>
<dbReference type="PANTHER" id="PTHR12526:SF630">
    <property type="entry name" value="GLYCOSYLTRANSFERASE"/>
    <property type="match status" value="1"/>
</dbReference>
<feature type="domain" description="Glycosyltransferase subfamily 4-like N-terminal" evidence="2">
    <location>
        <begin position="16"/>
        <end position="173"/>
    </location>
</feature>
<dbReference type="PANTHER" id="PTHR12526">
    <property type="entry name" value="GLYCOSYLTRANSFERASE"/>
    <property type="match status" value="1"/>
</dbReference>
<sequence length="366" mass="41330">MSTDKTICLIIHSLGIGGMERVMAQLAVNFADRTGTEVHLILIGRDRKVVYEIPKTVVVHKPGFIFNNSRRTVDTLRTIYFLRSRVLKIKPDTILSFGEIWNNLVLIALYGAGFPVYISDRSQPGKDLGRLHNFLRSKLYPKAAGYIAQTKEAKKICSMNRWNNNIEVIGNPIRQIHSNGQAKRENVVLSIGRLIRTKHFDELIKMFVDIGLPDWKLVIVGGDSKKQNLSRKLKTLVRELDAEGSVFLEGEQQHIDPYFNKSKIFAFSSSSEGFPNVIGEALSAGLPVVAYDCNAGPSDMIENNKNGFLVPLFDQEAFKDCLKELMSNENVRKKFQQNAPKGIQDFIPDEIADKFYSFILSHESNH</sequence>
<dbReference type="GO" id="GO:0016757">
    <property type="term" value="F:glycosyltransferase activity"/>
    <property type="evidence" value="ECO:0007669"/>
    <property type="project" value="InterPro"/>
</dbReference>
<proteinExistence type="predicted"/>
<evidence type="ECO:0000259" key="2">
    <source>
        <dbReference type="Pfam" id="PF13439"/>
    </source>
</evidence>
<dbReference type="InterPro" id="IPR028098">
    <property type="entry name" value="Glyco_trans_4-like_N"/>
</dbReference>
<dbReference type="Gene3D" id="3.40.50.2000">
    <property type="entry name" value="Glycogen Phosphorylase B"/>
    <property type="match status" value="2"/>
</dbReference>
<evidence type="ECO:0000313" key="4">
    <source>
        <dbReference type="Proteomes" id="UP000317593"/>
    </source>
</evidence>
<dbReference type="SUPFAM" id="SSF53756">
    <property type="entry name" value="UDP-Glycosyltransferase/glycogen phosphorylase"/>
    <property type="match status" value="1"/>
</dbReference>